<dbReference type="Pfam" id="PF03401">
    <property type="entry name" value="TctC"/>
    <property type="match status" value="1"/>
</dbReference>
<dbReference type="PIRSF" id="PIRSF017082">
    <property type="entry name" value="YflP"/>
    <property type="match status" value="1"/>
</dbReference>
<dbReference type="InterPro" id="IPR005064">
    <property type="entry name" value="BUG"/>
</dbReference>
<reference evidence="2 3" key="2">
    <citation type="journal article" date="2016" name="Science">
        <title>A bacterium that degrades and assimilates poly(ethylene terephthalate).</title>
        <authorList>
            <person name="Yoshida S."/>
            <person name="Hiraga K."/>
            <person name="Takehana T."/>
            <person name="Taniguchi I."/>
            <person name="Yamaji H."/>
            <person name="Maeda Y."/>
            <person name="Toyohara K."/>
            <person name="Miyamoto K."/>
            <person name="Kimura Y."/>
            <person name="Oda K."/>
        </authorList>
    </citation>
    <scope>NUCLEOTIDE SEQUENCE [LARGE SCALE GENOMIC DNA]</scope>
    <source>
        <strain evidence="3">NBRC 110686 / TISTR 2288 / 201-F6</strain>
    </source>
</reference>
<dbReference type="Gene3D" id="3.40.190.10">
    <property type="entry name" value="Periplasmic binding protein-like II"/>
    <property type="match status" value="1"/>
</dbReference>
<sequence>MSLSRLRRAMLVRAASAAVALGAGLAAGPLAAQGSAPLRLVVPFSAGGAADAYARLLAQKLQEAAPGRQVLVDNKPGAGGVIGSDAVAKAAPDGQTLLVATVGHAVNPFILARLPYDTRRDFVPVGVIANVPSLVVTGPGFTGASLKDLLAQAKAQPGKLEYGSSGTGSTSHVAAALLESLAGVDLLHVPYKGAAPALQDVMAGRLALSIDILTSSLPLVKGGKLRALAITSARRSPLLPEVPTVAEAGLPGYEFTAWYLLLAPARTPAATLERLNAELRRVEALPEFRARLQDSGAEGLSLDLPQSAAFLDAEFAKWAAVVKARNIKAD</sequence>
<dbReference type="STRING" id="1547922.ISF6_3578"/>
<dbReference type="EMBL" id="BBYR01000052">
    <property type="protein sequence ID" value="GAP37633.1"/>
    <property type="molecule type" value="Genomic_DNA"/>
</dbReference>
<dbReference type="PANTHER" id="PTHR42928:SF5">
    <property type="entry name" value="BLR1237 PROTEIN"/>
    <property type="match status" value="1"/>
</dbReference>
<keyword evidence="3" id="KW-1185">Reference proteome</keyword>
<gene>
    <name evidence="2" type="ORF">ISF6_3578</name>
</gene>
<dbReference type="AlphaFoldDB" id="A0A0K8P4N5"/>
<organism evidence="2 3">
    <name type="scientific">Piscinibacter sakaiensis</name>
    <name type="common">Ideonella sakaiensis</name>
    <dbReference type="NCBI Taxonomy" id="1547922"/>
    <lineage>
        <taxon>Bacteria</taxon>
        <taxon>Pseudomonadati</taxon>
        <taxon>Pseudomonadota</taxon>
        <taxon>Betaproteobacteria</taxon>
        <taxon>Burkholderiales</taxon>
        <taxon>Sphaerotilaceae</taxon>
        <taxon>Piscinibacter</taxon>
    </lineage>
</organism>
<dbReference type="RefSeq" id="WP_231638199.1">
    <property type="nucleotide sequence ID" value="NZ_BBYR01000052.1"/>
</dbReference>
<name>A0A0K8P4N5_PISS1</name>
<dbReference type="CDD" id="cd13578">
    <property type="entry name" value="PBP2_Bug27"/>
    <property type="match status" value="1"/>
</dbReference>
<dbReference type="InterPro" id="IPR006311">
    <property type="entry name" value="TAT_signal"/>
</dbReference>
<comment type="caution">
    <text evidence="2">The sequence shown here is derived from an EMBL/GenBank/DDBJ whole genome shotgun (WGS) entry which is preliminary data.</text>
</comment>
<evidence type="ECO:0000313" key="3">
    <source>
        <dbReference type="Proteomes" id="UP000037660"/>
    </source>
</evidence>
<dbReference type="Proteomes" id="UP000037660">
    <property type="component" value="Unassembled WGS sequence"/>
</dbReference>
<evidence type="ECO:0000256" key="1">
    <source>
        <dbReference type="ARBA" id="ARBA00006987"/>
    </source>
</evidence>
<proteinExistence type="inferred from homology"/>
<dbReference type="SUPFAM" id="SSF53850">
    <property type="entry name" value="Periplasmic binding protein-like II"/>
    <property type="match status" value="1"/>
</dbReference>
<reference evidence="3" key="1">
    <citation type="submission" date="2015-07" db="EMBL/GenBank/DDBJ databases">
        <title>Discovery of a poly(ethylene terephthalate assimilation.</title>
        <authorList>
            <person name="Yoshida S."/>
            <person name="Hiraga K."/>
            <person name="Takehana T."/>
            <person name="Taniguchi I."/>
            <person name="Yamaji H."/>
            <person name="Maeda Y."/>
            <person name="Toyohara K."/>
            <person name="Miyamoto K."/>
            <person name="Kimura Y."/>
            <person name="Oda K."/>
        </authorList>
    </citation>
    <scope>NUCLEOTIDE SEQUENCE [LARGE SCALE GENOMIC DNA]</scope>
    <source>
        <strain evidence="3">NBRC 110686 / TISTR 2288 / 201-F6</strain>
    </source>
</reference>
<protein>
    <submittedName>
        <fullName evidence="2">Putative exported protein</fullName>
    </submittedName>
</protein>
<dbReference type="InterPro" id="IPR042100">
    <property type="entry name" value="Bug_dom1"/>
</dbReference>
<dbReference type="Gene3D" id="3.40.190.150">
    <property type="entry name" value="Bordetella uptake gene, domain 1"/>
    <property type="match status" value="1"/>
</dbReference>
<dbReference type="PANTHER" id="PTHR42928">
    <property type="entry name" value="TRICARBOXYLATE-BINDING PROTEIN"/>
    <property type="match status" value="1"/>
</dbReference>
<dbReference type="PROSITE" id="PS51318">
    <property type="entry name" value="TAT"/>
    <property type="match status" value="1"/>
</dbReference>
<comment type="similarity">
    <text evidence="1">Belongs to the UPF0065 (bug) family.</text>
</comment>
<accession>A0A0K8P4N5</accession>
<evidence type="ECO:0000313" key="2">
    <source>
        <dbReference type="EMBL" id="GAP37633.1"/>
    </source>
</evidence>